<evidence type="ECO:0000256" key="3">
    <source>
        <dbReference type="HAMAP-Rule" id="MF_01151"/>
    </source>
</evidence>
<dbReference type="AlphaFoldDB" id="A0A0G0NPC0"/>
<dbReference type="GO" id="GO:0051087">
    <property type="term" value="F:protein-folding chaperone binding"/>
    <property type="evidence" value="ECO:0007669"/>
    <property type="project" value="InterPro"/>
</dbReference>
<dbReference type="GO" id="GO:0051082">
    <property type="term" value="F:unfolded protein binding"/>
    <property type="evidence" value="ECO:0007669"/>
    <property type="project" value="TreeGrafter"/>
</dbReference>
<keyword evidence="3 4" id="KW-0346">Stress response</keyword>
<comment type="subcellular location">
    <subcellularLocation>
        <location evidence="3">Cytoplasm</location>
    </subcellularLocation>
</comment>
<evidence type="ECO:0000256" key="4">
    <source>
        <dbReference type="RuleBase" id="RU000639"/>
    </source>
</evidence>
<dbReference type="PANTHER" id="PTHR21237">
    <property type="entry name" value="GRPE PROTEIN"/>
    <property type="match status" value="1"/>
</dbReference>
<dbReference type="InterPro" id="IPR009012">
    <property type="entry name" value="GrpE_head"/>
</dbReference>
<dbReference type="SUPFAM" id="SSF58014">
    <property type="entry name" value="Coiled-coil domain of nucleotide exchange factor GrpE"/>
    <property type="match status" value="1"/>
</dbReference>
<evidence type="ECO:0000256" key="1">
    <source>
        <dbReference type="ARBA" id="ARBA00009054"/>
    </source>
</evidence>
<dbReference type="Gene3D" id="2.30.22.10">
    <property type="entry name" value="Head domain of nucleotide exchange factor GrpE"/>
    <property type="match status" value="1"/>
</dbReference>
<comment type="subunit">
    <text evidence="3">Homodimer.</text>
</comment>
<dbReference type="HAMAP" id="MF_01151">
    <property type="entry name" value="GrpE"/>
    <property type="match status" value="1"/>
</dbReference>
<name>A0A0G0NPC0_9BACT</name>
<keyword evidence="2 3" id="KW-0143">Chaperone</keyword>
<dbReference type="GO" id="GO:0005737">
    <property type="term" value="C:cytoplasm"/>
    <property type="evidence" value="ECO:0007669"/>
    <property type="project" value="UniProtKB-SubCell"/>
</dbReference>
<sequence>MDKKKDKTINPAIDWQNKYQRALADYQNLSKQQAREQLELIKYATSSLLQDLLPVYSHLKLSLQHASAEDNSWLQGVQYVLKQFKDVLAVRGVQEVITEGQVFNHQTMEAVNEVMTSNQSLDHQVAKELSAGYTLQDRTIIPAKVSVYKYISEQAEIDSNVVDSLPNNN</sequence>
<dbReference type="InterPro" id="IPR013805">
    <property type="entry name" value="GrpE_CC"/>
</dbReference>
<dbReference type="Proteomes" id="UP000034048">
    <property type="component" value="Unassembled WGS sequence"/>
</dbReference>
<accession>A0A0G0NPC0</accession>
<evidence type="ECO:0000256" key="2">
    <source>
        <dbReference type="ARBA" id="ARBA00023186"/>
    </source>
</evidence>
<dbReference type="SUPFAM" id="SSF51064">
    <property type="entry name" value="Head domain of nucleotide exchange factor GrpE"/>
    <property type="match status" value="1"/>
</dbReference>
<organism evidence="6 7">
    <name type="scientific">Candidatus Falkowbacteria bacterium GW2011_GWA2_39_24</name>
    <dbReference type="NCBI Taxonomy" id="1618634"/>
    <lineage>
        <taxon>Bacteria</taxon>
        <taxon>Candidatus Falkowiibacteriota</taxon>
    </lineage>
</organism>
<evidence type="ECO:0000313" key="6">
    <source>
        <dbReference type="EMBL" id="KKR14611.1"/>
    </source>
</evidence>
<evidence type="ECO:0000313" key="7">
    <source>
        <dbReference type="Proteomes" id="UP000034048"/>
    </source>
</evidence>
<dbReference type="GO" id="GO:0006457">
    <property type="term" value="P:protein folding"/>
    <property type="evidence" value="ECO:0007669"/>
    <property type="project" value="InterPro"/>
</dbReference>
<protein>
    <recommendedName>
        <fullName evidence="3 4">Protein GrpE</fullName>
    </recommendedName>
    <alternativeName>
        <fullName evidence="3">HSP-70 cofactor</fullName>
    </alternativeName>
</protein>
<evidence type="ECO:0000256" key="5">
    <source>
        <dbReference type="RuleBase" id="RU004478"/>
    </source>
</evidence>
<reference evidence="6 7" key="1">
    <citation type="journal article" date="2015" name="Nature">
        <title>rRNA introns, odd ribosomes, and small enigmatic genomes across a large radiation of phyla.</title>
        <authorList>
            <person name="Brown C.T."/>
            <person name="Hug L.A."/>
            <person name="Thomas B.C."/>
            <person name="Sharon I."/>
            <person name="Castelle C.J."/>
            <person name="Singh A."/>
            <person name="Wilkins M.J."/>
            <person name="Williams K.H."/>
            <person name="Banfield J.F."/>
        </authorList>
    </citation>
    <scope>NUCLEOTIDE SEQUENCE [LARGE SCALE GENOMIC DNA]</scope>
</reference>
<proteinExistence type="inferred from homology"/>
<dbReference type="Pfam" id="PF01025">
    <property type="entry name" value="GrpE"/>
    <property type="match status" value="1"/>
</dbReference>
<dbReference type="PROSITE" id="PS01071">
    <property type="entry name" value="GRPE"/>
    <property type="match status" value="1"/>
</dbReference>
<dbReference type="EMBL" id="LBWS01000023">
    <property type="protein sequence ID" value="KKR14611.1"/>
    <property type="molecule type" value="Genomic_DNA"/>
</dbReference>
<dbReference type="CDD" id="cd00446">
    <property type="entry name" value="GrpE"/>
    <property type="match status" value="1"/>
</dbReference>
<comment type="function">
    <text evidence="3 4">Participates actively in the response to hyperosmotic and heat shock by preventing the aggregation of stress-denatured proteins, in association with DnaK and GrpE. It is the nucleotide exchange factor for DnaK and may function as a thermosensor. Unfolded proteins bind initially to DnaJ; upon interaction with the DnaJ-bound protein, DnaK hydrolyzes its bound ATP, resulting in the formation of a stable complex. GrpE releases ADP from DnaK; ATP binding to DnaK triggers the release of the substrate protein, thus completing the reaction cycle. Several rounds of ATP-dependent interactions between DnaJ, DnaK and GrpE are required for fully efficient folding.</text>
</comment>
<keyword evidence="3" id="KW-0963">Cytoplasm</keyword>
<dbReference type="PRINTS" id="PR00773">
    <property type="entry name" value="GRPEPROTEIN"/>
</dbReference>
<dbReference type="InterPro" id="IPR000740">
    <property type="entry name" value="GrpE"/>
</dbReference>
<comment type="caution">
    <text evidence="6">The sequence shown here is derived from an EMBL/GenBank/DDBJ whole genome shotgun (WGS) entry which is preliminary data.</text>
</comment>
<gene>
    <name evidence="3" type="primary">grpE</name>
    <name evidence="6" type="ORF">UT42_C0023G0013</name>
</gene>
<dbReference type="GO" id="GO:0000774">
    <property type="term" value="F:adenyl-nucleotide exchange factor activity"/>
    <property type="evidence" value="ECO:0007669"/>
    <property type="project" value="InterPro"/>
</dbReference>
<dbReference type="Gene3D" id="3.90.20.20">
    <property type="match status" value="1"/>
</dbReference>
<dbReference type="PANTHER" id="PTHR21237:SF23">
    <property type="entry name" value="GRPE PROTEIN HOMOLOG, MITOCHONDRIAL"/>
    <property type="match status" value="1"/>
</dbReference>
<comment type="similarity">
    <text evidence="1 3 5">Belongs to the GrpE family.</text>
</comment>
<dbReference type="GO" id="GO:0042803">
    <property type="term" value="F:protein homodimerization activity"/>
    <property type="evidence" value="ECO:0007669"/>
    <property type="project" value="InterPro"/>
</dbReference>